<protein>
    <submittedName>
        <fullName evidence="2">Uncharacterized protein</fullName>
    </submittedName>
</protein>
<evidence type="ECO:0000313" key="2">
    <source>
        <dbReference type="EMBL" id="TNV73944.1"/>
    </source>
</evidence>
<keyword evidence="3" id="KW-1185">Reference proteome</keyword>
<organism evidence="2 3">
    <name type="scientific">Halteria grandinella</name>
    <dbReference type="NCBI Taxonomy" id="5974"/>
    <lineage>
        <taxon>Eukaryota</taxon>
        <taxon>Sar</taxon>
        <taxon>Alveolata</taxon>
        <taxon>Ciliophora</taxon>
        <taxon>Intramacronucleata</taxon>
        <taxon>Spirotrichea</taxon>
        <taxon>Stichotrichia</taxon>
        <taxon>Sporadotrichida</taxon>
        <taxon>Halteriidae</taxon>
        <taxon>Halteria</taxon>
    </lineage>
</organism>
<reference evidence="2" key="1">
    <citation type="submission" date="2019-06" db="EMBL/GenBank/DDBJ databases">
        <authorList>
            <person name="Zheng W."/>
        </authorList>
    </citation>
    <scope>NUCLEOTIDE SEQUENCE</scope>
    <source>
        <strain evidence="2">QDHG01</strain>
    </source>
</reference>
<comment type="caution">
    <text evidence="2">The sequence shown here is derived from an EMBL/GenBank/DDBJ whole genome shotgun (WGS) entry which is preliminary data.</text>
</comment>
<dbReference type="AlphaFoldDB" id="A0A8J8NFR1"/>
<dbReference type="EMBL" id="RRYP01017794">
    <property type="protein sequence ID" value="TNV73944.1"/>
    <property type="molecule type" value="Genomic_DNA"/>
</dbReference>
<proteinExistence type="predicted"/>
<accession>A0A8J8NFR1</accession>
<gene>
    <name evidence="2" type="ORF">FGO68_gene11833</name>
</gene>
<evidence type="ECO:0000313" key="3">
    <source>
        <dbReference type="Proteomes" id="UP000785679"/>
    </source>
</evidence>
<feature type="transmembrane region" description="Helical" evidence="1">
    <location>
        <begin position="12"/>
        <end position="38"/>
    </location>
</feature>
<sequence length="108" mass="11824">MTIEQARFTNPLILLIDVLQSNAIAMVTAKVGIAVLFIKVAYLQCSLESIVPLATSLAQPADYLDKISALSHPAIAITSAKVATVIRFVKPIKPLQRRYVIKGKMYVK</sequence>
<evidence type="ECO:0000256" key="1">
    <source>
        <dbReference type="SAM" id="Phobius"/>
    </source>
</evidence>
<keyword evidence="1" id="KW-0472">Membrane</keyword>
<keyword evidence="1" id="KW-0812">Transmembrane</keyword>
<name>A0A8J8NFR1_HALGN</name>
<dbReference type="Proteomes" id="UP000785679">
    <property type="component" value="Unassembled WGS sequence"/>
</dbReference>
<keyword evidence="1" id="KW-1133">Transmembrane helix</keyword>